<dbReference type="EMBL" id="ASHM01009407">
    <property type="protein sequence ID" value="PNY17489.1"/>
    <property type="molecule type" value="Genomic_DNA"/>
</dbReference>
<dbReference type="AlphaFoldDB" id="A0A2K3PQC7"/>
<sequence>MEEESCEDMTGGGSSNTSKGRARR</sequence>
<feature type="region of interest" description="Disordered" evidence="1">
    <location>
        <begin position="1"/>
        <end position="24"/>
    </location>
</feature>
<proteinExistence type="predicted"/>
<feature type="compositionally biased region" description="Polar residues" evidence="1">
    <location>
        <begin position="15"/>
        <end position="24"/>
    </location>
</feature>
<feature type="non-terminal residue" evidence="2">
    <location>
        <position position="24"/>
    </location>
</feature>
<protein>
    <submittedName>
        <fullName evidence="2">Uncharacterized protein</fullName>
    </submittedName>
</protein>
<evidence type="ECO:0000313" key="2">
    <source>
        <dbReference type="EMBL" id="PNY17489.1"/>
    </source>
</evidence>
<dbReference type="Proteomes" id="UP000236291">
    <property type="component" value="Unassembled WGS sequence"/>
</dbReference>
<comment type="caution">
    <text evidence="2">The sequence shown here is derived from an EMBL/GenBank/DDBJ whole genome shotgun (WGS) entry which is preliminary data.</text>
</comment>
<reference evidence="2 3" key="2">
    <citation type="journal article" date="2017" name="Front. Plant Sci.">
        <title>Gene Classification and Mining of Molecular Markers Useful in Red Clover (Trifolium pratense) Breeding.</title>
        <authorList>
            <person name="Istvanek J."/>
            <person name="Dluhosova J."/>
            <person name="Dluhos P."/>
            <person name="Patkova L."/>
            <person name="Nedelnik J."/>
            <person name="Repkova J."/>
        </authorList>
    </citation>
    <scope>NUCLEOTIDE SEQUENCE [LARGE SCALE GENOMIC DNA]</scope>
    <source>
        <strain evidence="3">cv. Tatra</strain>
        <tissue evidence="2">Young leaves</tissue>
    </source>
</reference>
<reference evidence="2 3" key="1">
    <citation type="journal article" date="2014" name="Am. J. Bot.">
        <title>Genome assembly and annotation for red clover (Trifolium pratense; Fabaceae).</title>
        <authorList>
            <person name="Istvanek J."/>
            <person name="Jaros M."/>
            <person name="Krenek A."/>
            <person name="Repkova J."/>
        </authorList>
    </citation>
    <scope>NUCLEOTIDE SEQUENCE [LARGE SCALE GENOMIC DNA]</scope>
    <source>
        <strain evidence="3">cv. Tatra</strain>
        <tissue evidence="2">Young leaves</tissue>
    </source>
</reference>
<gene>
    <name evidence="2" type="ORF">L195_g014233</name>
</gene>
<organism evidence="2 3">
    <name type="scientific">Trifolium pratense</name>
    <name type="common">Red clover</name>
    <dbReference type="NCBI Taxonomy" id="57577"/>
    <lineage>
        <taxon>Eukaryota</taxon>
        <taxon>Viridiplantae</taxon>
        <taxon>Streptophyta</taxon>
        <taxon>Embryophyta</taxon>
        <taxon>Tracheophyta</taxon>
        <taxon>Spermatophyta</taxon>
        <taxon>Magnoliopsida</taxon>
        <taxon>eudicotyledons</taxon>
        <taxon>Gunneridae</taxon>
        <taxon>Pentapetalae</taxon>
        <taxon>rosids</taxon>
        <taxon>fabids</taxon>
        <taxon>Fabales</taxon>
        <taxon>Fabaceae</taxon>
        <taxon>Papilionoideae</taxon>
        <taxon>50 kb inversion clade</taxon>
        <taxon>NPAAA clade</taxon>
        <taxon>Hologalegina</taxon>
        <taxon>IRL clade</taxon>
        <taxon>Trifolieae</taxon>
        <taxon>Trifolium</taxon>
    </lineage>
</organism>
<evidence type="ECO:0000256" key="1">
    <source>
        <dbReference type="SAM" id="MobiDB-lite"/>
    </source>
</evidence>
<name>A0A2K3PQC7_TRIPR</name>
<accession>A0A2K3PQC7</accession>
<evidence type="ECO:0000313" key="3">
    <source>
        <dbReference type="Proteomes" id="UP000236291"/>
    </source>
</evidence>